<organism evidence="1 2">
    <name type="scientific">Dendrolimus kikuchii</name>
    <dbReference type="NCBI Taxonomy" id="765133"/>
    <lineage>
        <taxon>Eukaryota</taxon>
        <taxon>Metazoa</taxon>
        <taxon>Ecdysozoa</taxon>
        <taxon>Arthropoda</taxon>
        <taxon>Hexapoda</taxon>
        <taxon>Insecta</taxon>
        <taxon>Pterygota</taxon>
        <taxon>Neoptera</taxon>
        <taxon>Endopterygota</taxon>
        <taxon>Lepidoptera</taxon>
        <taxon>Glossata</taxon>
        <taxon>Ditrysia</taxon>
        <taxon>Bombycoidea</taxon>
        <taxon>Lasiocampidae</taxon>
        <taxon>Dendrolimus</taxon>
    </lineage>
</organism>
<protein>
    <submittedName>
        <fullName evidence="1">Uncharacterized protein</fullName>
    </submittedName>
</protein>
<name>A0ACC1D1G7_9NEOP</name>
<keyword evidence="2" id="KW-1185">Reference proteome</keyword>
<dbReference type="Proteomes" id="UP000824533">
    <property type="component" value="Linkage Group LG11"/>
</dbReference>
<gene>
    <name evidence="1" type="ORF">K1T71_006550</name>
</gene>
<accession>A0ACC1D1G7</accession>
<proteinExistence type="predicted"/>
<comment type="caution">
    <text evidence="1">The sequence shown here is derived from an EMBL/GenBank/DDBJ whole genome shotgun (WGS) entry which is preliminary data.</text>
</comment>
<reference evidence="1 2" key="1">
    <citation type="journal article" date="2021" name="Front. Genet.">
        <title>Chromosome-Level Genome Assembly Reveals Significant Gene Expansion in the Toll and IMD Signaling Pathways of Dendrolimus kikuchii.</title>
        <authorList>
            <person name="Zhou J."/>
            <person name="Wu P."/>
            <person name="Xiong Z."/>
            <person name="Liu N."/>
            <person name="Zhao N."/>
            <person name="Ji M."/>
            <person name="Qiu Y."/>
            <person name="Yang B."/>
        </authorList>
    </citation>
    <scope>NUCLEOTIDE SEQUENCE [LARGE SCALE GENOMIC DNA]</scope>
    <source>
        <strain evidence="1">Ann1</strain>
    </source>
</reference>
<dbReference type="EMBL" id="CM034397">
    <property type="protein sequence ID" value="KAJ0177677.1"/>
    <property type="molecule type" value="Genomic_DNA"/>
</dbReference>
<evidence type="ECO:0000313" key="1">
    <source>
        <dbReference type="EMBL" id="KAJ0177677.1"/>
    </source>
</evidence>
<sequence>MGIHFTKGPPGISKLSEFIIHVLRFFVLKDIKEKASQMQFCQKSNGKEIAMYNGYTFYCHKQFWKTTIWSCTVGSSCKARLITTNEVNGQARVIKDAKTDHNHLRPAYMIDNKGYYVRL</sequence>
<evidence type="ECO:0000313" key="2">
    <source>
        <dbReference type="Proteomes" id="UP000824533"/>
    </source>
</evidence>